<proteinExistence type="predicted"/>
<keyword evidence="1" id="KW-0732">Signal</keyword>
<sequence>MALPDGQLFLAGLLTLATGEVAAESRDPRAGRVPQTLDVARARNRHGAKERVIINLTKLRVDKIWVGMEDEDFLKRNQRHGAEEPPYPKDIIAPVTKGDIRAIDLALKPITMKTQLISRKIKNLKKRAYKWRLNPRGVQFVALQEPFIDASNAEKYKRAVSNALENRNGKIWCLWDDSLDCSVVSNSNQQVTLRMNHIGSAQPVKYEWCMPKRLLGKGKNKMRDTVLAPSLGLMGGERDSKVCKGWIESDTMKTGTTIWVT</sequence>
<organism evidence="2 3">
    <name type="scientific">Datura stramonium</name>
    <name type="common">Jimsonweed</name>
    <name type="synonym">Common thornapple</name>
    <dbReference type="NCBI Taxonomy" id="4076"/>
    <lineage>
        <taxon>Eukaryota</taxon>
        <taxon>Viridiplantae</taxon>
        <taxon>Streptophyta</taxon>
        <taxon>Embryophyta</taxon>
        <taxon>Tracheophyta</taxon>
        <taxon>Spermatophyta</taxon>
        <taxon>Magnoliopsida</taxon>
        <taxon>eudicotyledons</taxon>
        <taxon>Gunneridae</taxon>
        <taxon>Pentapetalae</taxon>
        <taxon>asterids</taxon>
        <taxon>lamiids</taxon>
        <taxon>Solanales</taxon>
        <taxon>Solanaceae</taxon>
        <taxon>Solanoideae</taxon>
        <taxon>Datureae</taxon>
        <taxon>Datura</taxon>
    </lineage>
</organism>
<accession>A0ABS8S560</accession>
<keyword evidence="3" id="KW-1185">Reference proteome</keyword>
<comment type="caution">
    <text evidence="2">The sequence shown here is derived from an EMBL/GenBank/DDBJ whole genome shotgun (WGS) entry which is preliminary data.</text>
</comment>
<dbReference type="EMBL" id="JACEIK010000294">
    <property type="protein sequence ID" value="MCD7454263.1"/>
    <property type="molecule type" value="Genomic_DNA"/>
</dbReference>
<dbReference type="Proteomes" id="UP000823775">
    <property type="component" value="Unassembled WGS sequence"/>
</dbReference>
<name>A0ABS8S560_DATST</name>
<evidence type="ECO:0000313" key="3">
    <source>
        <dbReference type="Proteomes" id="UP000823775"/>
    </source>
</evidence>
<reference evidence="2 3" key="1">
    <citation type="journal article" date="2021" name="BMC Genomics">
        <title>Datura genome reveals duplications of psychoactive alkaloid biosynthetic genes and high mutation rate following tissue culture.</title>
        <authorList>
            <person name="Rajewski A."/>
            <person name="Carter-House D."/>
            <person name="Stajich J."/>
            <person name="Litt A."/>
        </authorList>
    </citation>
    <scope>NUCLEOTIDE SEQUENCE [LARGE SCALE GENOMIC DNA]</scope>
    <source>
        <strain evidence="2">AR-01</strain>
    </source>
</reference>
<feature type="signal peptide" evidence="1">
    <location>
        <begin position="1"/>
        <end position="23"/>
    </location>
</feature>
<feature type="chain" id="PRO_5046701591" evidence="1">
    <location>
        <begin position="24"/>
        <end position="261"/>
    </location>
</feature>
<evidence type="ECO:0000256" key="1">
    <source>
        <dbReference type="SAM" id="SignalP"/>
    </source>
</evidence>
<evidence type="ECO:0000313" key="2">
    <source>
        <dbReference type="EMBL" id="MCD7454263.1"/>
    </source>
</evidence>
<protein>
    <submittedName>
        <fullName evidence="2">Uncharacterized protein</fullName>
    </submittedName>
</protein>
<gene>
    <name evidence="2" type="ORF">HAX54_024146</name>
</gene>